<evidence type="ECO:0000313" key="3">
    <source>
        <dbReference type="Proteomes" id="UP000002316"/>
    </source>
</evidence>
<dbReference type="VEuPathDB" id="TriTrypDB:Tbg972.8.6590"/>
<reference evidence="3" key="1">
    <citation type="journal article" date="2010" name="PLoS Negl. Trop. Dis.">
        <title>The genome sequence of Trypanosoma brucei gambiense, causative agent of chronic human african trypanosomiasis.</title>
        <authorList>
            <person name="Jackson A.P."/>
            <person name="Sanders M."/>
            <person name="Berry A."/>
            <person name="McQuillan J."/>
            <person name="Aslett M.A."/>
            <person name="Quail M.A."/>
            <person name="Chukualim B."/>
            <person name="Capewell P."/>
            <person name="MacLeod A."/>
            <person name="Melville S.E."/>
            <person name="Gibson W."/>
            <person name="Barry J.D."/>
            <person name="Berriman M."/>
            <person name="Hertz-Fowler C."/>
        </authorList>
    </citation>
    <scope>NUCLEOTIDE SEQUENCE [LARGE SCALE GENOMIC DNA]</scope>
    <source>
        <strain evidence="3">MHOM/CI/86/DAL972</strain>
    </source>
</reference>
<accession>C9ZWD2</accession>
<evidence type="ECO:0000256" key="1">
    <source>
        <dbReference type="SAM" id="Phobius"/>
    </source>
</evidence>
<dbReference type="EMBL" id="FN554971">
    <property type="protein sequence ID" value="CBH13721.1"/>
    <property type="molecule type" value="Genomic_DNA"/>
</dbReference>
<protein>
    <submittedName>
        <fullName evidence="2">Uncharacterized protein</fullName>
    </submittedName>
</protein>
<sequence>MKVICFFFFLLLLLLLFCNTYIVSLYVFDPFTIPLIQTPTTFLRAINPPLKYVTSSFYFCFAHNLLLFWGFYSFYLLNLFIITSLLFYFCFFLFFFLSFDISFSFLLLLGTRNCFSLYFTHLARAASSYFVLLVLSPSLSLLGFSATPRDKQETKKKEQNRTEKNILLKTKTKAKKESKRVTLSFCKLLHFDFHL</sequence>
<keyword evidence="1" id="KW-0812">Transmembrane</keyword>
<feature type="transmembrane region" description="Helical" evidence="1">
    <location>
        <begin position="56"/>
        <end position="78"/>
    </location>
</feature>
<dbReference type="Proteomes" id="UP000002316">
    <property type="component" value="Chromosome 8"/>
</dbReference>
<evidence type="ECO:0000313" key="2">
    <source>
        <dbReference type="EMBL" id="CBH13721.1"/>
    </source>
</evidence>
<name>C9ZWD2_TRYB9</name>
<dbReference type="KEGG" id="tbg:TbgDal_VIII6590"/>
<proteinExistence type="predicted"/>
<dbReference type="RefSeq" id="XP_011775997.1">
    <property type="nucleotide sequence ID" value="XM_011777695.1"/>
</dbReference>
<gene>
    <name evidence="2" type="ORF">TbgDal_VIII6590</name>
</gene>
<feature type="transmembrane region" description="Helical" evidence="1">
    <location>
        <begin position="85"/>
        <end position="109"/>
    </location>
</feature>
<organism evidence="2 3">
    <name type="scientific">Trypanosoma brucei gambiense (strain MHOM/CI/86/DAL972)</name>
    <dbReference type="NCBI Taxonomy" id="679716"/>
    <lineage>
        <taxon>Eukaryota</taxon>
        <taxon>Discoba</taxon>
        <taxon>Euglenozoa</taxon>
        <taxon>Kinetoplastea</taxon>
        <taxon>Metakinetoplastina</taxon>
        <taxon>Trypanosomatida</taxon>
        <taxon>Trypanosomatidae</taxon>
        <taxon>Trypanosoma</taxon>
    </lineage>
</organism>
<keyword evidence="1" id="KW-0472">Membrane</keyword>
<dbReference type="AlphaFoldDB" id="C9ZWD2"/>
<feature type="transmembrane region" description="Helical" evidence="1">
    <location>
        <begin position="129"/>
        <end position="147"/>
    </location>
</feature>
<keyword evidence="1" id="KW-1133">Transmembrane helix</keyword>
<dbReference type="GeneID" id="23863889"/>